<protein>
    <submittedName>
        <fullName evidence="2">LPS sulfotransferase NodH</fullName>
    </submittedName>
</protein>
<dbReference type="InterPro" id="IPR015124">
    <property type="entry name" value="Stf0"/>
</dbReference>
<evidence type="ECO:0000259" key="1">
    <source>
        <dbReference type="Pfam" id="PF09037"/>
    </source>
</evidence>
<dbReference type="Gene3D" id="3.40.50.300">
    <property type="entry name" value="P-loop containing nucleotide triphosphate hydrolases"/>
    <property type="match status" value="1"/>
</dbReference>
<accession>A0A562TIW0</accession>
<dbReference type="AlphaFoldDB" id="A0A562TIW0"/>
<dbReference type="Proteomes" id="UP000320593">
    <property type="component" value="Unassembled WGS sequence"/>
</dbReference>
<dbReference type="InterPro" id="IPR027417">
    <property type="entry name" value="P-loop_NTPase"/>
</dbReference>
<gene>
    <name evidence="2" type="ORF">JM93_00939</name>
</gene>
<dbReference type="EMBL" id="VLLF01000001">
    <property type="protein sequence ID" value="TWI93383.1"/>
    <property type="molecule type" value="Genomic_DNA"/>
</dbReference>
<dbReference type="RefSeq" id="WP_145340842.1">
    <property type="nucleotide sequence ID" value="NZ_SMLY01000062.1"/>
</dbReference>
<sequence>MFPPNAYILCTSPRSGSTLLCKLLKDTGLAGNPKSYFHKPDVSEWCSYLSLPPKAQHSTAEHVRETFAAAVAQGRDGGPLFGLRLQRHSFSFFMDQLAFLYPGSSSDAERLEAAFGSIRFIHLTREDKAAQAVSFVKAEQTGLWHKAPDGTELERLSPPSPPAYDAGALGEAYHRFTAFDRDWTAWFKRESIKPIKITYSELEADPPATLARVLEALCLDPEAAKGITPGTAKLADKTSAEWTLRLKADMERAQARPVSPLSKSR</sequence>
<keyword evidence="3" id="KW-1185">Reference proteome</keyword>
<evidence type="ECO:0000313" key="3">
    <source>
        <dbReference type="Proteomes" id="UP000320593"/>
    </source>
</evidence>
<dbReference type="OrthoDB" id="5562925at2"/>
<organism evidence="2 3">
    <name type="scientific">Roseibium hamelinense</name>
    <dbReference type="NCBI Taxonomy" id="150831"/>
    <lineage>
        <taxon>Bacteria</taxon>
        <taxon>Pseudomonadati</taxon>
        <taxon>Pseudomonadota</taxon>
        <taxon>Alphaproteobacteria</taxon>
        <taxon>Hyphomicrobiales</taxon>
        <taxon>Stappiaceae</taxon>
        <taxon>Roseibium</taxon>
    </lineage>
</organism>
<feature type="domain" description="Sulphotransferase Stf0" evidence="1">
    <location>
        <begin position="6"/>
        <end position="249"/>
    </location>
</feature>
<proteinExistence type="predicted"/>
<dbReference type="SUPFAM" id="SSF52540">
    <property type="entry name" value="P-loop containing nucleoside triphosphate hydrolases"/>
    <property type="match status" value="1"/>
</dbReference>
<evidence type="ECO:0000313" key="2">
    <source>
        <dbReference type="EMBL" id="TWI93383.1"/>
    </source>
</evidence>
<dbReference type="InterPro" id="IPR024628">
    <property type="entry name" value="Sulfotransferase_Stf0_dom"/>
</dbReference>
<dbReference type="PIRSF" id="PIRSF021497">
    <property type="entry name" value="Sulphotransferase_Stf0"/>
    <property type="match status" value="1"/>
</dbReference>
<dbReference type="GO" id="GO:0016740">
    <property type="term" value="F:transferase activity"/>
    <property type="evidence" value="ECO:0007669"/>
    <property type="project" value="UniProtKB-KW"/>
</dbReference>
<keyword evidence="2" id="KW-0808">Transferase</keyword>
<comment type="caution">
    <text evidence="2">The sequence shown here is derived from an EMBL/GenBank/DDBJ whole genome shotgun (WGS) entry which is preliminary data.</text>
</comment>
<dbReference type="Pfam" id="PF09037">
    <property type="entry name" value="Sulphotransf"/>
    <property type="match status" value="1"/>
</dbReference>
<name>A0A562TIW0_9HYPH</name>
<reference evidence="2 3" key="1">
    <citation type="submission" date="2019-07" db="EMBL/GenBank/DDBJ databases">
        <title>Genomic Encyclopedia of Archaeal and Bacterial Type Strains, Phase II (KMG-II): from individual species to whole genera.</title>
        <authorList>
            <person name="Goeker M."/>
        </authorList>
    </citation>
    <scope>NUCLEOTIDE SEQUENCE [LARGE SCALE GENOMIC DNA]</scope>
    <source>
        <strain evidence="2 3">ATCC BAA-252</strain>
    </source>
</reference>